<comment type="catalytic activity">
    <reaction evidence="5">
        <text>L-glutamate 5-semialdehyde + NAD(+) + H2O = L-glutamate + NADH + 2 H(+)</text>
        <dbReference type="Rhea" id="RHEA:30235"/>
        <dbReference type="ChEBI" id="CHEBI:15377"/>
        <dbReference type="ChEBI" id="CHEBI:15378"/>
        <dbReference type="ChEBI" id="CHEBI:29985"/>
        <dbReference type="ChEBI" id="CHEBI:57540"/>
        <dbReference type="ChEBI" id="CHEBI:57945"/>
        <dbReference type="ChEBI" id="CHEBI:58066"/>
        <dbReference type="EC" id="1.2.1.88"/>
    </reaction>
</comment>
<comment type="caution">
    <text evidence="11">The sequence shown here is derived from an EMBL/GenBank/DDBJ whole genome shotgun (WGS) entry which is preliminary data.</text>
</comment>
<evidence type="ECO:0000256" key="3">
    <source>
        <dbReference type="ARBA" id="ARBA00023002"/>
    </source>
</evidence>
<dbReference type="PANTHER" id="PTHR42862:SF1">
    <property type="entry name" value="DELTA-1-PYRROLINE-5-CARBOXYLATE DEHYDROGENASE 2, ISOFORM A-RELATED"/>
    <property type="match status" value="1"/>
</dbReference>
<dbReference type="InterPro" id="IPR015590">
    <property type="entry name" value="Aldehyde_DH_dom"/>
</dbReference>
<reference evidence="11 12" key="1">
    <citation type="submission" date="2019-02" db="EMBL/GenBank/DDBJ databases">
        <title>Deep-cultivation of Planctomycetes and their phenomic and genomic characterization uncovers novel biology.</title>
        <authorList>
            <person name="Wiegand S."/>
            <person name="Jogler M."/>
            <person name="Boedeker C."/>
            <person name="Pinto D."/>
            <person name="Vollmers J."/>
            <person name="Rivas-Marin E."/>
            <person name="Kohn T."/>
            <person name="Peeters S.H."/>
            <person name="Heuer A."/>
            <person name="Rast P."/>
            <person name="Oberbeckmann S."/>
            <person name="Bunk B."/>
            <person name="Jeske O."/>
            <person name="Meyerdierks A."/>
            <person name="Storesund J.E."/>
            <person name="Kallscheuer N."/>
            <person name="Luecker S."/>
            <person name="Lage O.M."/>
            <person name="Pohl T."/>
            <person name="Merkel B.J."/>
            <person name="Hornburger P."/>
            <person name="Mueller R.-W."/>
            <person name="Bruemmer F."/>
            <person name="Labrenz M."/>
            <person name="Spormann A.M."/>
            <person name="Op Den Camp H."/>
            <person name="Overmann J."/>
            <person name="Amann R."/>
            <person name="Jetten M.S.M."/>
            <person name="Mascher T."/>
            <person name="Medema M.H."/>
            <person name="Devos D.P."/>
            <person name="Kaster A.-K."/>
            <person name="Ovreas L."/>
            <person name="Rohde M."/>
            <person name="Galperin M.Y."/>
            <person name="Jogler C."/>
        </authorList>
    </citation>
    <scope>NUCLEOTIDE SEQUENCE [LARGE SCALE GENOMIC DNA]</scope>
    <source>
        <strain evidence="11 12">Pla100</strain>
    </source>
</reference>
<evidence type="ECO:0000256" key="2">
    <source>
        <dbReference type="ARBA" id="ARBA00012884"/>
    </source>
</evidence>
<accession>A0A5C5ZYZ2</accession>
<dbReference type="GO" id="GO:0003700">
    <property type="term" value="F:DNA-binding transcription factor activity"/>
    <property type="evidence" value="ECO:0007669"/>
    <property type="project" value="InterPro"/>
</dbReference>
<dbReference type="InterPro" id="IPR016162">
    <property type="entry name" value="Ald_DH_N"/>
</dbReference>
<dbReference type="GO" id="GO:0010133">
    <property type="term" value="P:L-proline catabolic process to L-glutamate"/>
    <property type="evidence" value="ECO:0007669"/>
    <property type="project" value="InterPro"/>
</dbReference>
<dbReference type="InterPro" id="IPR016160">
    <property type="entry name" value="Ald_DH_CS_CYS"/>
</dbReference>
<evidence type="ECO:0000256" key="7">
    <source>
        <dbReference type="PROSITE-ProRule" id="PRU10007"/>
    </source>
</evidence>
<organism evidence="11 12">
    <name type="scientific">Neorhodopirellula pilleata</name>
    <dbReference type="NCBI Taxonomy" id="2714738"/>
    <lineage>
        <taxon>Bacteria</taxon>
        <taxon>Pseudomonadati</taxon>
        <taxon>Planctomycetota</taxon>
        <taxon>Planctomycetia</taxon>
        <taxon>Pirellulales</taxon>
        <taxon>Pirellulaceae</taxon>
        <taxon>Neorhodopirellula</taxon>
    </lineage>
</organism>
<dbReference type="InterPro" id="IPR016161">
    <property type="entry name" value="Ald_DH/histidinol_DH"/>
</dbReference>
<dbReference type="RefSeq" id="WP_146580611.1">
    <property type="nucleotide sequence ID" value="NZ_SJPM01000012.1"/>
</dbReference>
<dbReference type="PANTHER" id="PTHR42862">
    <property type="entry name" value="DELTA-1-PYRROLINE-5-CARBOXYLATE DEHYDROGENASE 1, ISOFORM A-RELATED"/>
    <property type="match status" value="1"/>
</dbReference>
<name>A0A5C5ZYZ2_9BACT</name>
<dbReference type="AlphaFoldDB" id="A0A5C5ZYZ2"/>
<dbReference type="EMBL" id="SJPM01000012">
    <property type="protein sequence ID" value="TWT92271.1"/>
    <property type="molecule type" value="Genomic_DNA"/>
</dbReference>
<dbReference type="Gene3D" id="3.40.605.10">
    <property type="entry name" value="Aldehyde Dehydrogenase, Chain A, domain 1"/>
    <property type="match status" value="1"/>
</dbReference>
<dbReference type="PROSITE" id="PS00070">
    <property type="entry name" value="ALDEHYDE_DEHYDR_CYS"/>
    <property type="match status" value="1"/>
</dbReference>
<dbReference type="GO" id="GO:0009898">
    <property type="term" value="C:cytoplasmic side of plasma membrane"/>
    <property type="evidence" value="ECO:0007669"/>
    <property type="project" value="TreeGrafter"/>
</dbReference>
<gene>
    <name evidence="11" type="primary">putA</name>
    <name evidence="11" type="ORF">Pla100_48090</name>
</gene>
<dbReference type="FunFam" id="3.40.309.10:FF:000005">
    <property type="entry name" value="1-pyrroline-5-carboxylate dehydrogenase 1"/>
    <property type="match status" value="1"/>
</dbReference>
<feature type="active site" evidence="6">
    <location>
        <position position="811"/>
    </location>
</feature>
<dbReference type="PROSITE" id="PS00687">
    <property type="entry name" value="ALDEHYDE_DEHYDR_GLU"/>
    <property type="match status" value="1"/>
</dbReference>
<keyword evidence="12" id="KW-1185">Reference proteome</keyword>
<keyword evidence="4" id="KW-0520">NAD</keyword>
<evidence type="ECO:0000259" key="9">
    <source>
        <dbReference type="Pfam" id="PF00171"/>
    </source>
</evidence>
<dbReference type="GO" id="GO:0003842">
    <property type="term" value="F:L-glutamate gamma-semialdehyde dehydrogenase activity"/>
    <property type="evidence" value="ECO:0007669"/>
    <property type="project" value="UniProtKB-EC"/>
</dbReference>
<dbReference type="Pfam" id="PF00171">
    <property type="entry name" value="Aldedh"/>
    <property type="match status" value="1"/>
</dbReference>
<dbReference type="Proteomes" id="UP000316213">
    <property type="component" value="Unassembled WGS sequence"/>
</dbReference>
<keyword evidence="3 8" id="KW-0560">Oxidoreductase</keyword>
<evidence type="ECO:0000256" key="1">
    <source>
        <dbReference type="ARBA" id="ARBA00004786"/>
    </source>
</evidence>
<dbReference type="PIRSF" id="PIRSF000197">
    <property type="entry name" value="Bifunct_PutA"/>
    <property type="match status" value="1"/>
</dbReference>
<feature type="domain" description="Aldehyde dehydrogenase" evidence="9">
    <location>
        <begin position="573"/>
        <end position="1003"/>
    </location>
</feature>
<dbReference type="InterPro" id="IPR029041">
    <property type="entry name" value="FAD-linked_oxidoreductase-like"/>
</dbReference>
<dbReference type="Gene3D" id="3.40.309.10">
    <property type="entry name" value="Aldehyde Dehydrogenase, Chain A, domain 2"/>
    <property type="match status" value="1"/>
</dbReference>
<dbReference type="CDD" id="cd07125">
    <property type="entry name" value="ALDH_PutA-P5CDH"/>
    <property type="match status" value="1"/>
</dbReference>
<dbReference type="GO" id="GO:0004657">
    <property type="term" value="F:proline dehydrogenase activity"/>
    <property type="evidence" value="ECO:0007669"/>
    <property type="project" value="InterPro"/>
</dbReference>
<sequence length="1231" mass="136572">MTHELPNSITVGNDRVRFSESQIEQDAATAIELAADLLREARKLQTPQERRQQSELDRMIGHDADKATLVEMTDQAFRTHTAARVADQMTHILDVQGIPRFFSPVEQAMLRGFQSFGEYLPGVAVPLVKEKMRRETANVILPAEPELLASHLRNRQSHGVAMNVNLLGEALLGDAETRKRLQSFYELLRMPDVRCISVKLTTLYSHVSPLARRHTIAVVADRLETLYRMANHQESNDIRHESNGDSNATGHRHKFVYLDMEEYSDLYLTADVLRETLDRGDLQSVDAGIALQAYVPDSCLVMRELLAWSAERVAGGGKPLTIRLVKGANLEMERVHASVGGWPQAPYPSKHETDANFKRMLRELIEAASQGVVRVGVASHNLFDVALAMIWTRQLQCESAVQFEMLEGMANHQRRALTERDSPMLLYAPACRKSDFLHAIGYLIRRLDENTGPENFLRHAYRLQPDTPEFDLLAGRFKDACRDAGSVSIQPRRTQDRRLTPVQPPVARHWTEFVNEPDTDWSLPHNADWAQATLDRWKPICGDRATEVVPVIAGVQVDGPWKTSRDVSRPGIVTCRYRTAPLEAVQAAVDVASGSTWARDLDVDARHDILRRVAQLGRERRGDWIASMVAGAGKTVAQADPEVSEAIDFLEFYPLTMKAWANFPGITCEPRGVVAVITPWNFPLAIACGGIAASISAGNPVILKPSMQTLLPALMLCQAFWDAGVPHDALQLIPCEDEVAEAMLVKNPAVDTVILTGGTSTAKRMLEVRPDLHLLAETGGKNATIVTAMADRDLAIKHVLHSAFGHSGQKCSATSLLLLEKEVFDDLEFRETFADAVRSLPVGSAWDLHTRITPLVDPPTDKLRRGLQELERDESWLVMPEHVDGNPTLFRPGVKWNVQPGSFTHVTELFGPVIGVMRFGRLEEAIEIVRSTGYGLTSGLESLDEREIALWRESIPAGNLYINRPTTGAIVLRQPFGGVGLSAYGPGIKAGGPHYVLALSRVRSNAIGPVDATSSENTAEGASIEHGPLDRFSDWLRRNRFAEGQLQADLRTRIEQALHSQRRANDSDFAQEHDTFRLTGQDIIRRYRPVDGMAIRIDAAADLGDAIIAIAASVCVGTPITLSLSPTLPAERLSMLESVADWLPGLIDPLEETDEAVAERIKSGAVTRLRCVSKPSTLIRRACGERFVTIIDEPIVDEGRIECLRYLNEQSISHDYHRYGNLGRRPFAQSR</sequence>
<evidence type="ECO:0000259" key="10">
    <source>
        <dbReference type="Pfam" id="PF01619"/>
    </source>
</evidence>
<evidence type="ECO:0000256" key="5">
    <source>
        <dbReference type="ARBA" id="ARBA00048142"/>
    </source>
</evidence>
<protein>
    <recommendedName>
        <fullName evidence="2">L-glutamate gamma-semialdehyde dehydrogenase</fullName>
        <ecNumber evidence="2">1.2.1.88</ecNumber>
    </recommendedName>
</protein>
<proteinExistence type="inferred from homology"/>
<evidence type="ECO:0000313" key="11">
    <source>
        <dbReference type="EMBL" id="TWT92271.1"/>
    </source>
</evidence>
<dbReference type="InterPro" id="IPR050485">
    <property type="entry name" value="Proline_metab_enzyme"/>
</dbReference>
<dbReference type="InterPro" id="IPR029510">
    <property type="entry name" value="Ald_DH_CS_GLU"/>
</dbReference>
<dbReference type="Gene3D" id="3.20.20.220">
    <property type="match status" value="1"/>
</dbReference>
<dbReference type="EC" id="1.2.1.88" evidence="2"/>
<evidence type="ECO:0000256" key="4">
    <source>
        <dbReference type="ARBA" id="ARBA00023027"/>
    </source>
</evidence>
<dbReference type="SUPFAM" id="SSF51730">
    <property type="entry name" value="FAD-linked oxidoreductase"/>
    <property type="match status" value="1"/>
</dbReference>
<comment type="pathway">
    <text evidence="1">Amino-acid degradation; L-proline degradation into L-glutamate; L-glutamate from L-proline: step 2/2.</text>
</comment>
<dbReference type="Pfam" id="PF01619">
    <property type="entry name" value="Pro_dh"/>
    <property type="match status" value="1"/>
</dbReference>
<dbReference type="InterPro" id="IPR025703">
    <property type="entry name" value="Bifunct_PutA"/>
</dbReference>
<evidence type="ECO:0000313" key="12">
    <source>
        <dbReference type="Proteomes" id="UP000316213"/>
    </source>
</evidence>
<feature type="domain" description="Proline dehydrogenase" evidence="10">
    <location>
        <begin position="151"/>
        <end position="459"/>
    </location>
</feature>
<dbReference type="SUPFAM" id="SSF53720">
    <property type="entry name" value="ALDH-like"/>
    <property type="match status" value="1"/>
</dbReference>
<evidence type="ECO:0000256" key="6">
    <source>
        <dbReference type="PIRSR" id="PIRSR000197-1"/>
    </source>
</evidence>
<dbReference type="InterPro" id="IPR016163">
    <property type="entry name" value="Ald_DH_C"/>
</dbReference>
<evidence type="ECO:0000256" key="8">
    <source>
        <dbReference type="RuleBase" id="RU003345"/>
    </source>
</evidence>
<dbReference type="InterPro" id="IPR002872">
    <property type="entry name" value="Proline_DH_dom"/>
</dbReference>
<feature type="active site" evidence="6 7">
    <location>
        <position position="777"/>
    </location>
</feature>
<dbReference type="OrthoDB" id="4503395at2"/>
<comment type="similarity">
    <text evidence="8">Belongs to the aldehyde dehydrogenase family.</text>
</comment>